<dbReference type="EMBL" id="FVGW01000001">
    <property type="protein sequence ID" value="SKL55054.1"/>
    <property type="molecule type" value="Genomic_DNA"/>
</dbReference>
<dbReference type="Pfam" id="PF11887">
    <property type="entry name" value="Mce4_CUP1"/>
    <property type="match status" value="1"/>
</dbReference>
<dbReference type="InterPro" id="IPR052336">
    <property type="entry name" value="MlaD_Phospholipid_Transporter"/>
</dbReference>
<dbReference type="InterPro" id="IPR005693">
    <property type="entry name" value="Mce"/>
</dbReference>
<dbReference type="InterPro" id="IPR003399">
    <property type="entry name" value="Mce/MlaD"/>
</dbReference>
<feature type="domain" description="Mammalian cell entry C-terminal" evidence="2">
    <location>
        <begin position="117"/>
        <end position="242"/>
    </location>
</feature>
<feature type="domain" description="Mce/MlaD" evidence="1">
    <location>
        <begin position="39"/>
        <end position="110"/>
    </location>
</feature>
<organism evidence="3 4">
    <name type="scientific">Mycobacteroides abscessus subsp. massiliense</name>
    <dbReference type="NCBI Taxonomy" id="1962118"/>
    <lineage>
        <taxon>Bacteria</taxon>
        <taxon>Bacillati</taxon>
        <taxon>Actinomycetota</taxon>
        <taxon>Actinomycetes</taxon>
        <taxon>Mycobacteriales</taxon>
        <taxon>Mycobacteriaceae</taxon>
        <taxon>Mycobacteroides</taxon>
        <taxon>Mycobacteroides abscessus</taxon>
    </lineage>
</organism>
<dbReference type="InterPro" id="IPR024516">
    <property type="entry name" value="Mce_C"/>
</dbReference>
<accession>A0A1T6NMN0</accession>
<evidence type="ECO:0000313" key="4">
    <source>
        <dbReference type="Proteomes" id="UP000190074"/>
    </source>
</evidence>
<dbReference type="PANTHER" id="PTHR33371">
    <property type="entry name" value="INTERMEMBRANE PHOSPHOLIPID TRANSPORT SYSTEM BINDING PROTEIN MLAD-RELATED"/>
    <property type="match status" value="1"/>
</dbReference>
<dbReference type="RefSeq" id="WP_005071120.1">
    <property type="nucleotide sequence ID" value="NZ_FVAI01000001.1"/>
</dbReference>
<dbReference type="NCBIfam" id="TIGR00996">
    <property type="entry name" value="Mtu_fam_mce"/>
    <property type="match status" value="1"/>
</dbReference>
<gene>
    <name evidence="3" type="ORF">SAMEA2259716_00999</name>
</gene>
<dbReference type="AlphaFoldDB" id="A0A1T6NMN0"/>
<dbReference type="GO" id="GO:0051701">
    <property type="term" value="P:biological process involved in interaction with host"/>
    <property type="evidence" value="ECO:0007669"/>
    <property type="project" value="TreeGrafter"/>
</dbReference>
<name>A0A1T6NMN0_9MYCO</name>
<dbReference type="PANTHER" id="PTHR33371:SF17">
    <property type="entry name" value="MCE-FAMILY PROTEIN MCE1B"/>
    <property type="match status" value="1"/>
</dbReference>
<evidence type="ECO:0000259" key="2">
    <source>
        <dbReference type="Pfam" id="PF11887"/>
    </source>
</evidence>
<dbReference type="Pfam" id="PF02470">
    <property type="entry name" value="MlaD"/>
    <property type="match status" value="1"/>
</dbReference>
<sequence length="337" mass="36545">MKRIVFLMTGLTAIVAVAVVLTLIIVNALRTPVNGPVRHYDALFTDASGLIVGNDVRISGVQVGKVEKIHLDGKNARITFNVLTDHPLYQNTTVAIRYQSLVGQRYVEIAQAPTPSAPLAAGTTIPLGQTIPSFDIAKLFNGFRPIFETLDPAQFNRLTENILQLIQGDERGIGPILRDIDAVLKLSVDRQAALQTIITNLGDISKDLGGTSDQLFYLINDLNDVLEPFEKQADEFNRAGADALPVLRRSVSLLRYIENSVDGAQLPLYDVASRTTPGTPTIMAGLSLIPDLVQGMRDALIEEKTAPPTAYECKNGVVKMPGIGEVSFANQDLVVCK</sequence>
<evidence type="ECO:0000259" key="1">
    <source>
        <dbReference type="Pfam" id="PF02470"/>
    </source>
</evidence>
<proteinExistence type="predicted"/>
<reference evidence="3 4" key="1">
    <citation type="submission" date="2016-11" db="EMBL/GenBank/DDBJ databases">
        <authorList>
            <consortium name="Pathogen Informatics"/>
        </authorList>
    </citation>
    <scope>NUCLEOTIDE SEQUENCE [LARGE SCALE GENOMIC DNA]</scope>
    <source>
        <strain evidence="3 4">911</strain>
    </source>
</reference>
<protein>
    <submittedName>
        <fullName evidence="3">Mce family protein</fullName>
    </submittedName>
</protein>
<dbReference type="GO" id="GO:0005576">
    <property type="term" value="C:extracellular region"/>
    <property type="evidence" value="ECO:0007669"/>
    <property type="project" value="TreeGrafter"/>
</dbReference>
<evidence type="ECO:0000313" key="3">
    <source>
        <dbReference type="EMBL" id="SKL55054.1"/>
    </source>
</evidence>
<dbReference type="Proteomes" id="UP000190074">
    <property type="component" value="Unassembled WGS sequence"/>
</dbReference>